<organism evidence="2 3">
    <name type="scientific">Rosa chinensis</name>
    <name type="common">China rose</name>
    <dbReference type="NCBI Taxonomy" id="74649"/>
    <lineage>
        <taxon>Eukaryota</taxon>
        <taxon>Viridiplantae</taxon>
        <taxon>Streptophyta</taxon>
        <taxon>Embryophyta</taxon>
        <taxon>Tracheophyta</taxon>
        <taxon>Spermatophyta</taxon>
        <taxon>Magnoliopsida</taxon>
        <taxon>eudicotyledons</taxon>
        <taxon>Gunneridae</taxon>
        <taxon>Pentapetalae</taxon>
        <taxon>rosids</taxon>
        <taxon>fabids</taxon>
        <taxon>Rosales</taxon>
        <taxon>Rosaceae</taxon>
        <taxon>Rosoideae</taxon>
        <taxon>Rosoideae incertae sedis</taxon>
        <taxon>Rosa</taxon>
    </lineage>
</organism>
<gene>
    <name evidence="2" type="ORF">RchiOBHm_Chr5g0059941</name>
</gene>
<dbReference type="PANTHER" id="PTHR31900:SF34">
    <property type="entry name" value="EMB|CAB62440.1-RELATED"/>
    <property type="match status" value="1"/>
</dbReference>
<keyword evidence="3" id="KW-1185">Reference proteome</keyword>
<comment type="caution">
    <text evidence="2">The sequence shown here is derived from an EMBL/GenBank/DDBJ whole genome shotgun (WGS) entry which is preliminary data.</text>
</comment>
<proteinExistence type="predicted"/>
<dbReference type="InterPro" id="IPR050232">
    <property type="entry name" value="FBL13/AtMIF1-like"/>
</dbReference>
<accession>A0A2P6QHK3</accession>
<sequence length="194" mass="21870">MFPECIFRCKTLEVLKLTLTFWQITCDPPTSGSFPSLKFLHVSVSEPDQEVMQKLFSCCPVLEGLTMDGTIDGDSRNGKYSFMISAPELKTLRIDLENIWEFLDVSIDAPKLENLDLKRLGLTNCFLMGSAKSLVNANIAFREYFKIVGQLDLSNFAMALLDQVSDVKSLSLSAHYLEVSIFHLLFVYNTFGSE</sequence>
<dbReference type="Gene3D" id="3.80.10.10">
    <property type="entry name" value="Ribonuclease Inhibitor"/>
    <property type="match status" value="1"/>
</dbReference>
<dbReference type="EMBL" id="PDCK01000043">
    <property type="protein sequence ID" value="PRQ33650.1"/>
    <property type="molecule type" value="Genomic_DNA"/>
</dbReference>
<dbReference type="SUPFAM" id="SSF52047">
    <property type="entry name" value="RNI-like"/>
    <property type="match status" value="1"/>
</dbReference>
<protein>
    <submittedName>
        <fullName evidence="2">Putative leucine-rich repeat domain, L domain-containing protein</fullName>
    </submittedName>
</protein>
<dbReference type="InterPro" id="IPR032675">
    <property type="entry name" value="LRR_dom_sf"/>
</dbReference>
<name>A0A2P6QHK3_ROSCH</name>
<reference evidence="2 3" key="1">
    <citation type="journal article" date="2018" name="Nat. Genet.">
        <title>The Rosa genome provides new insights in the design of modern roses.</title>
        <authorList>
            <person name="Bendahmane M."/>
        </authorList>
    </citation>
    <scope>NUCLEOTIDE SEQUENCE [LARGE SCALE GENOMIC DNA]</scope>
    <source>
        <strain evidence="3">cv. Old Blush</strain>
    </source>
</reference>
<dbReference type="Pfam" id="PF24758">
    <property type="entry name" value="LRR_At5g56370"/>
    <property type="match status" value="1"/>
</dbReference>
<dbReference type="PANTHER" id="PTHR31900">
    <property type="entry name" value="F-BOX/RNI SUPERFAMILY PROTEIN-RELATED"/>
    <property type="match status" value="1"/>
</dbReference>
<dbReference type="Gramene" id="PRQ33650">
    <property type="protein sequence ID" value="PRQ33650"/>
    <property type="gene ID" value="RchiOBHm_Chr5g0059941"/>
</dbReference>
<dbReference type="InterPro" id="IPR055411">
    <property type="entry name" value="LRR_FXL15/At3g58940/PEG3-like"/>
</dbReference>
<dbReference type="AlphaFoldDB" id="A0A2P6QHK3"/>
<evidence type="ECO:0000313" key="3">
    <source>
        <dbReference type="Proteomes" id="UP000238479"/>
    </source>
</evidence>
<evidence type="ECO:0000313" key="2">
    <source>
        <dbReference type="EMBL" id="PRQ33650.1"/>
    </source>
</evidence>
<evidence type="ECO:0000259" key="1">
    <source>
        <dbReference type="Pfam" id="PF24758"/>
    </source>
</evidence>
<feature type="domain" description="F-box/LRR-repeat protein 15/At3g58940/PEG3-like LRR" evidence="1">
    <location>
        <begin position="2"/>
        <end position="119"/>
    </location>
</feature>
<dbReference type="Proteomes" id="UP000238479">
    <property type="component" value="Chromosome 5"/>
</dbReference>